<organism evidence="10 11">
    <name type="scientific">Candidatus Kuenenbacteria bacterium CG1_02_38_13</name>
    <dbReference type="NCBI Taxonomy" id="1805235"/>
    <lineage>
        <taxon>Bacteria</taxon>
        <taxon>Candidatus Kueneniibacteriota</taxon>
    </lineage>
</organism>
<dbReference type="NCBIfam" id="NF003211">
    <property type="entry name" value="PRK04173.1"/>
    <property type="match status" value="1"/>
</dbReference>
<dbReference type="Gene3D" id="3.40.50.800">
    <property type="entry name" value="Anticodon-binding domain"/>
    <property type="match status" value="1"/>
</dbReference>
<evidence type="ECO:0000259" key="9">
    <source>
        <dbReference type="PROSITE" id="PS50862"/>
    </source>
</evidence>
<dbReference type="FunFam" id="3.40.50.800:FF:000002">
    <property type="entry name" value="Glycine--tRNA ligase"/>
    <property type="match status" value="1"/>
</dbReference>
<dbReference type="InterPro" id="IPR027031">
    <property type="entry name" value="Gly-tRNA_synthase/POLG2"/>
</dbReference>
<proteinExistence type="inferred from homology"/>
<feature type="binding site" evidence="8">
    <location>
        <begin position="316"/>
        <end position="320"/>
    </location>
    <ligand>
        <name>substrate</name>
    </ligand>
</feature>
<dbReference type="PRINTS" id="PR01043">
    <property type="entry name" value="TRNASYNTHGLY"/>
</dbReference>
<gene>
    <name evidence="8" type="primary">glyQS</name>
    <name evidence="10" type="ORF">AUJ29_02860</name>
</gene>
<dbReference type="InterPro" id="IPR004154">
    <property type="entry name" value="Anticodon-bd"/>
</dbReference>
<dbReference type="InterPro" id="IPR006195">
    <property type="entry name" value="aa-tRNA-synth_II"/>
</dbReference>
<dbReference type="InterPro" id="IPR045864">
    <property type="entry name" value="aa-tRNA-synth_II/BPL/LPL"/>
</dbReference>
<evidence type="ECO:0000256" key="1">
    <source>
        <dbReference type="ARBA" id="ARBA00008226"/>
    </source>
</evidence>
<feature type="binding site" evidence="8">
    <location>
        <position position="94"/>
    </location>
    <ligand>
        <name>substrate</name>
    </ligand>
</feature>
<dbReference type="GO" id="GO:0004081">
    <property type="term" value="F:bis(5'-nucleosyl)-tetraphosphatase (asymmetrical) activity"/>
    <property type="evidence" value="ECO:0007669"/>
    <property type="project" value="UniProtKB-ARBA"/>
</dbReference>
<name>A0A1J4U0P7_9BACT</name>
<feature type="binding site" evidence="8">
    <location>
        <begin position="201"/>
        <end position="206"/>
    </location>
    <ligand>
        <name>ATP</name>
        <dbReference type="ChEBI" id="CHEBI:30616"/>
    </ligand>
</feature>
<evidence type="ECO:0000256" key="4">
    <source>
        <dbReference type="ARBA" id="ARBA00022741"/>
    </source>
</evidence>
<dbReference type="Pfam" id="PF00587">
    <property type="entry name" value="tRNA-synt_2b"/>
    <property type="match status" value="1"/>
</dbReference>
<dbReference type="GO" id="GO:0005737">
    <property type="term" value="C:cytoplasm"/>
    <property type="evidence" value="ECO:0007669"/>
    <property type="project" value="UniProtKB-SubCell"/>
</dbReference>
<dbReference type="Proteomes" id="UP000182465">
    <property type="component" value="Unassembled WGS sequence"/>
</dbReference>
<evidence type="ECO:0000313" key="11">
    <source>
        <dbReference type="Proteomes" id="UP000182465"/>
    </source>
</evidence>
<dbReference type="InterPro" id="IPR036621">
    <property type="entry name" value="Anticodon-bd_dom_sf"/>
</dbReference>
<dbReference type="GO" id="GO:0070062">
    <property type="term" value="C:extracellular exosome"/>
    <property type="evidence" value="ECO:0007669"/>
    <property type="project" value="UniProtKB-ARBA"/>
</dbReference>
<dbReference type="EC" id="6.1.1.14" evidence="8"/>
<comment type="caution">
    <text evidence="10">The sequence shown here is derived from an EMBL/GenBank/DDBJ whole genome shotgun (WGS) entry which is preliminary data.</text>
</comment>
<dbReference type="GO" id="GO:0004820">
    <property type="term" value="F:glycine-tRNA ligase activity"/>
    <property type="evidence" value="ECO:0007669"/>
    <property type="project" value="UniProtKB-UniRule"/>
</dbReference>
<dbReference type="AlphaFoldDB" id="A0A1J4U0P7"/>
<keyword evidence="5 8" id="KW-0067">ATP-binding</keyword>
<dbReference type="Pfam" id="PF03129">
    <property type="entry name" value="HGTP_anticodon"/>
    <property type="match status" value="1"/>
</dbReference>
<dbReference type="SUPFAM" id="SSF52954">
    <property type="entry name" value="Class II aaRS ABD-related"/>
    <property type="match status" value="1"/>
</dbReference>
<evidence type="ECO:0000313" key="10">
    <source>
        <dbReference type="EMBL" id="OIO16421.1"/>
    </source>
</evidence>
<feature type="binding site" evidence="8">
    <location>
        <begin position="320"/>
        <end position="323"/>
    </location>
    <ligand>
        <name>ATP</name>
        <dbReference type="ChEBI" id="CHEBI:30616"/>
    </ligand>
</feature>
<dbReference type="HAMAP" id="MF_00253_B">
    <property type="entry name" value="Gly_tRNA_synth_B"/>
    <property type="match status" value="1"/>
</dbReference>
<reference evidence="10 11" key="1">
    <citation type="journal article" date="2016" name="Environ. Microbiol.">
        <title>Genomic resolution of a cold subsurface aquifer community provides metabolic insights for novel microbes adapted to high CO concentrations.</title>
        <authorList>
            <person name="Probst A.J."/>
            <person name="Castelle C.J."/>
            <person name="Singh A."/>
            <person name="Brown C.T."/>
            <person name="Anantharaman K."/>
            <person name="Sharon I."/>
            <person name="Hug L.A."/>
            <person name="Burstein D."/>
            <person name="Emerson J.B."/>
            <person name="Thomas B.C."/>
            <person name="Banfield J.F."/>
        </authorList>
    </citation>
    <scope>NUCLEOTIDE SEQUENCE [LARGE SCALE GENOMIC DNA]</scope>
    <source>
        <strain evidence="10">CG1_02_38_13</strain>
    </source>
</reference>
<evidence type="ECO:0000256" key="8">
    <source>
        <dbReference type="HAMAP-Rule" id="MF_00253"/>
    </source>
</evidence>
<comment type="subunit">
    <text evidence="8">Homodimer.</text>
</comment>
<dbReference type="NCBIfam" id="TIGR00389">
    <property type="entry name" value="glyS_dimeric"/>
    <property type="match status" value="1"/>
</dbReference>
<dbReference type="PANTHER" id="PTHR10745">
    <property type="entry name" value="GLYCYL-TRNA SYNTHETASE/DNA POLYMERASE SUBUNIT GAMMA-2"/>
    <property type="match status" value="1"/>
</dbReference>
<dbReference type="CDD" id="cd00774">
    <property type="entry name" value="GlyRS-like_core"/>
    <property type="match status" value="1"/>
</dbReference>
<dbReference type="InterPro" id="IPR033731">
    <property type="entry name" value="GlyRS-like_core"/>
</dbReference>
<protein>
    <recommendedName>
        <fullName evidence="8">Glycine--tRNA ligase</fullName>
        <ecNumber evidence="8">6.1.1.14</ecNumber>
    </recommendedName>
    <alternativeName>
        <fullName evidence="8">Glycyl-tRNA synthetase</fullName>
        <shortName evidence="8">GlyRS</shortName>
    </alternativeName>
</protein>
<keyword evidence="7 8" id="KW-0030">Aminoacyl-tRNA synthetase</keyword>
<dbReference type="InterPro" id="IPR022961">
    <property type="entry name" value="Gly_tRNA_ligase_bac"/>
</dbReference>
<dbReference type="SUPFAM" id="SSF55681">
    <property type="entry name" value="Class II aaRS and biotin synthetases"/>
    <property type="match status" value="1"/>
</dbReference>
<dbReference type="GO" id="GO:0015966">
    <property type="term" value="P:diadenosine tetraphosphate biosynthetic process"/>
    <property type="evidence" value="ECO:0007669"/>
    <property type="project" value="UniProtKB-ARBA"/>
</dbReference>
<dbReference type="GO" id="GO:1990742">
    <property type="term" value="C:microvesicle"/>
    <property type="evidence" value="ECO:0007669"/>
    <property type="project" value="UniProtKB-ARBA"/>
</dbReference>
<keyword evidence="2 8" id="KW-0963">Cytoplasm</keyword>
<dbReference type="InterPro" id="IPR002314">
    <property type="entry name" value="aa-tRNA-synt_IIb"/>
</dbReference>
<dbReference type="Gene3D" id="3.30.930.10">
    <property type="entry name" value="Bira Bifunctional Protein, Domain 2"/>
    <property type="match status" value="1"/>
</dbReference>
<evidence type="ECO:0000256" key="3">
    <source>
        <dbReference type="ARBA" id="ARBA00022598"/>
    </source>
</evidence>
<dbReference type="PROSITE" id="PS50862">
    <property type="entry name" value="AA_TRNA_LIGASE_II"/>
    <property type="match status" value="1"/>
</dbReference>
<dbReference type="CDD" id="cd00858">
    <property type="entry name" value="GlyRS_anticodon"/>
    <property type="match status" value="1"/>
</dbReference>
<accession>A0A1J4U0P7</accession>
<dbReference type="EMBL" id="MNVB01000062">
    <property type="protein sequence ID" value="OIO16421.1"/>
    <property type="molecule type" value="Genomic_DNA"/>
</dbReference>
<evidence type="ECO:0000256" key="7">
    <source>
        <dbReference type="ARBA" id="ARBA00023146"/>
    </source>
</evidence>
<evidence type="ECO:0000256" key="2">
    <source>
        <dbReference type="ARBA" id="ARBA00022490"/>
    </source>
</evidence>
<evidence type="ECO:0000256" key="5">
    <source>
        <dbReference type="ARBA" id="ARBA00022840"/>
    </source>
</evidence>
<sequence>MDKIESLAKRRGFVFQSSEIYGGFGSCYDYGPLGVEFSNNIKKAWWKSMVQTRTDVEGIDGSIIMHPKVWHASGHVESFTDPLVDCKKCRKRFRADHLLENIGTRPDLDGRREPPHDVSSVTCPECGGGLTAPRNFNLLMKTYIGAVEDKTSEAYLRGETCQGIYVNFKNVLDATRQKIPFGIAQIGKAFRNEITPGNFIFRTREFEQMEMQYFVNPKKADKYFAYWREQRMGWYKNFGMRDNFLRWREHAENERAHYARVAWDIEFNSPFGGWKELAGVHNRGDWDLSRHEKFSGVDLNYRDSETNEKYHPYVVETSDGVGRAMLAFLINAYDEVKTRSGESNTKHDLEVVLRLHKDLAPVKIAVLPLSRKEKLIALAQSVWKKLSALYMTHYDDTGSIGKRYRRQDEIGTPYCLTIDFKSFDDGKVTVRDRDTMAQDRVAAADLQAYFREKFE</sequence>
<feature type="binding site" evidence="8">
    <location>
        <begin position="191"/>
        <end position="193"/>
    </location>
    <ligand>
        <name>ATP</name>
        <dbReference type="ChEBI" id="CHEBI:30616"/>
    </ligand>
</feature>
<comment type="catalytic activity">
    <reaction evidence="8">
        <text>tRNA(Gly) + glycine + ATP = glycyl-tRNA(Gly) + AMP + diphosphate</text>
        <dbReference type="Rhea" id="RHEA:16013"/>
        <dbReference type="Rhea" id="RHEA-COMP:9664"/>
        <dbReference type="Rhea" id="RHEA-COMP:9683"/>
        <dbReference type="ChEBI" id="CHEBI:30616"/>
        <dbReference type="ChEBI" id="CHEBI:33019"/>
        <dbReference type="ChEBI" id="CHEBI:57305"/>
        <dbReference type="ChEBI" id="CHEBI:78442"/>
        <dbReference type="ChEBI" id="CHEBI:78522"/>
        <dbReference type="ChEBI" id="CHEBI:456215"/>
        <dbReference type="EC" id="6.1.1.14"/>
    </reaction>
</comment>
<feature type="domain" description="Aminoacyl-transfer RNA synthetases class-II family profile" evidence="9">
    <location>
        <begin position="2"/>
        <end position="368"/>
    </location>
</feature>
<dbReference type="InterPro" id="IPR002315">
    <property type="entry name" value="tRNA-synt_gly"/>
</dbReference>
<dbReference type="GO" id="GO:0006426">
    <property type="term" value="P:glycyl-tRNA aminoacylation"/>
    <property type="evidence" value="ECO:0007669"/>
    <property type="project" value="UniProtKB-UniRule"/>
</dbReference>
<keyword evidence="4 8" id="KW-0547">Nucleotide-binding</keyword>
<comment type="similarity">
    <text evidence="1 8">Belongs to the class-II aminoacyl-tRNA synthetase family.</text>
</comment>
<comment type="subcellular location">
    <subcellularLocation>
        <location evidence="8">Cytoplasm</location>
    </subcellularLocation>
</comment>
<keyword evidence="6 8" id="KW-0648">Protein biosynthesis</keyword>
<feature type="binding site" evidence="8">
    <location>
        <position position="159"/>
    </location>
    <ligand>
        <name>substrate</name>
    </ligand>
</feature>
<feature type="binding site" evidence="8">
    <location>
        <begin position="276"/>
        <end position="277"/>
    </location>
    <ligand>
        <name>ATP</name>
        <dbReference type="ChEBI" id="CHEBI:30616"/>
    </ligand>
</feature>
<keyword evidence="3 8" id="KW-0436">Ligase</keyword>
<comment type="function">
    <text evidence="8">Catalyzes the attachment of glycine to tRNA(Gly).</text>
</comment>
<feature type="binding site" evidence="8">
    <location>
        <begin position="206"/>
        <end position="210"/>
    </location>
    <ligand>
        <name>substrate</name>
    </ligand>
</feature>
<evidence type="ECO:0000256" key="6">
    <source>
        <dbReference type="ARBA" id="ARBA00022917"/>
    </source>
</evidence>
<dbReference type="PANTHER" id="PTHR10745:SF8">
    <property type="entry name" value="DNA POLYMERASE SUBUNIT GAMMA-2, MITOCHONDRIAL"/>
    <property type="match status" value="1"/>
</dbReference>
<dbReference type="GO" id="GO:0005524">
    <property type="term" value="F:ATP binding"/>
    <property type="evidence" value="ECO:0007669"/>
    <property type="project" value="UniProtKB-UniRule"/>
</dbReference>